<dbReference type="Proteomes" id="UP000016160">
    <property type="component" value="Chromosome"/>
</dbReference>
<feature type="transmembrane region" description="Helical" evidence="1">
    <location>
        <begin position="17"/>
        <end position="35"/>
    </location>
</feature>
<proteinExistence type="predicted"/>
<evidence type="ECO:0000256" key="1">
    <source>
        <dbReference type="SAM" id="Phobius"/>
    </source>
</evidence>
<dbReference type="PATRIC" id="fig|1347342.6.peg.1361"/>
<reference evidence="2 3" key="1">
    <citation type="journal article" date="2013" name="Appl. Environ. Microbiol.">
        <title>The genome of the alga-associated marine flavobacterium Formosa agariphila KMM 3901T reveals a broad potential for degradation of algal polysaccharides.</title>
        <authorList>
            <person name="Mann A.J."/>
            <person name="Hahnke R.L."/>
            <person name="Huang S."/>
            <person name="Werner J."/>
            <person name="Xing P."/>
            <person name="Barbeyron T."/>
            <person name="Huettel B."/>
            <person name="Stueber K."/>
            <person name="Reinhardt R."/>
            <person name="Harder J."/>
            <person name="Gloeckner F.O."/>
            <person name="Amann R.I."/>
            <person name="Teeling H."/>
        </authorList>
    </citation>
    <scope>NUCLEOTIDE SEQUENCE [LARGE SCALE GENOMIC DNA]</scope>
    <source>
        <strain evidence="3">DSM 15362 / KCTC 12365 / LMG 23005 / KMM 3901</strain>
    </source>
</reference>
<protein>
    <submittedName>
        <fullName evidence="2">Uncharacterized protein</fullName>
    </submittedName>
</protein>
<sequence>MGSLIFSSINSNESFNLMYFMLVNIPIWFFTFRSLRNEVVEKSKIK</sequence>
<dbReference type="EMBL" id="HG315671">
    <property type="protein sequence ID" value="CDF79064.1"/>
    <property type="molecule type" value="Genomic_DNA"/>
</dbReference>
<accession>T2KM36</accession>
<dbReference type="STRING" id="1347342.BN863_13520"/>
<keyword evidence="1" id="KW-0472">Membrane</keyword>
<evidence type="ECO:0000313" key="3">
    <source>
        <dbReference type="Proteomes" id="UP000016160"/>
    </source>
</evidence>
<evidence type="ECO:0000313" key="2">
    <source>
        <dbReference type="EMBL" id="CDF79064.1"/>
    </source>
</evidence>
<gene>
    <name evidence="2" type="ORF">BN863_13520</name>
</gene>
<dbReference type="AlphaFoldDB" id="T2KM36"/>
<keyword evidence="3" id="KW-1185">Reference proteome</keyword>
<dbReference type="HOGENOM" id="CLU_3183976_0_0_10"/>
<organism evidence="2 3">
    <name type="scientific">Formosa agariphila (strain DSM 15362 / KCTC 12365 / LMG 23005 / KMM 3901 / M-2Alg 35-1)</name>
    <dbReference type="NCBI Taxonomy" id="1347342"/>
    <lineage>
        <taxon>Bacteria</taxon>
        <taxon>Pseudomonadati</taxon>
        <taxon>Bacteroidota</taxon>
        <taxon>Flavobacteriia</taxon>
        <taxon>Flavobacteriales</taxon>
        <taxon>Flavobacteriaceae</taxon>
        <taxon>Formosa</taxon>
    </lineage>
</organism>
<keyword evidence="1" id="KW-0812">Transmembrane</keyword>
<name>T2KM36_FORAG</name>
<keyword evidence="1" id="KW-1133">Transmembrane helix</keyword>